<proteinExistence type="inferred from homology"/>
<accession>A0A0Q3E234</accession>
<feature type="chain" id="PRO_5033237859" description="Cystatin domain-containing protein" evidence="5">
    <location>
        <begin position="21"/>
        <end position="132"/>
    </location>
</feature>
<dbReference type="EnsemblPlants" id="KQJ81775">
    <property type="protein sequence ID" value="KQJ81775"/>
    <property type="gene ID" value="BRADI_5g02996v3"/>
</dbReference>
<dbReference type="AlphaFoldDB" id="A0A0Q3E234"/>
<evidence type="ECO:0000256" key="1">
    <source>
        <dbReference type="ARBA" id="ARBA00007233"/>
    </source>
</evidence>
<dbReference type="InterPro" id="IPR000010">
    <property type="entry name" value="Cystatin_dom"/>
</dbReference>
<dbReference type="SUPFAM" id="SSF54403">
    <property type="entry name" value="Cystatin/monellin"/>
    <property type="match status" value="1"/>
</dbReference>
<dbReference type="InterPro" id="IPR046350">
    <property type="entry name" value="Cystatin_sf"/>
</dbReference>
<evidence type="ECO:0000313" key="8">
    <source>
        <dbReference type="EnsemblPlants" id="KQJ81775"/>
    </source>
</evidence>
<gene>
    <name evidence="7" type="ORF">BRADI_5g02996v3</name>
</gene>
<evidence type="ECO:0000256" key="4">
    <source>
        <dbReference type="ARBA" id="ARBA00022821"/>
    </source>
</evidence>
<dbReference type="CDD" id="cd00042">
    <property type="entry name" value="CY"/>
    <property type="match status" value="1"/>
</dbReference>
<evidence type="ECO:0000256" key="3">
    <source>
        <dbReference type="ARBA" id="ARBA00022704"/>
    </source>
</evidence>
<keyword evidence="9" id="KW-1185">Reference proteome</keyword>
<reference evidence="8" key="3">
    <citation type="submission" date="2018-08" db="UniProtKB">
        <authorList>
            <consortium name="EnsemblPlants"/>
        </authorList>
    </citation>
    <scope>IDENTIFICATION</scope>
    <source>
        <strain evidence="8">cv. Bd21</strain>
    </source>
</reference>
<dbReference type="PROSITE" id="PS51257">
    <property type="entry name" value="PROKAR_LIPOPROTEIN"/>
    <property type="match status" value="1"/>
</dbReference>
<dbReference type="SMART" id="SM00043">
    <property type="entry name" value="CY"/>
    <property type="match status" value="1"/>
</dbReference>
<evidence type="ECO:0000313" key="9">
    <source>
        <dbReference type="Proteomes" id="UP000008810"/>
    </source>
</evidence>
<protein>
    <recommendedName>
        <fullName evidence="6">Cystatin domain-containing protein</fullName>
    </recommendedName>
</protein>
<keyword evidence="4" id="KW-0611">Plant defense</keyword>
<name>A0A0Q3E234_BRADI</name>
<comment type="similarity">
    <text evidence="1">Belongs to the cystatin family. Phytocystatin subfamily.</text>
</comment>
<dbReference type="OrthoDB" id="2016588at2759"/>
<keyword evidence="5" id="KW-0732">Signal</keyword>
<dbReference type="InParanoid" id="A0A0Q3E234"/>
<keyword evidence="3" id="KW-0789">Thiol protease inhibitor</keyword>
<dbReference type="Gramene" id="KQJ81775">
    <property type="protein sequence ID" value="KQJ81775"/>
    <property type="gene ID" value="BRADI_5g02996v3"/>
</dbReference>
<dbReference type="Pfam" id="PF16845">
    <property type="entry name" value="SQAPI"/>
    <property type="match status" value="1"/>
</dbReference>
<reference evidence="7 8" key="1">
    <citation type="journal article" date="2010" name="Nature">
        <title>Genome sequencing and analysis of the model grass Brachypodium distachyon.</title>
        <authorList>
            <consortium name="International Brachypodium Initiative"/>
        </authorList>
    </citation>
    <scope>NUCLEOTIDE SEQUENCE [LARGE SCALE GENOMIC DNA]</scope>
    <source>
        <strain evidence="7 8">Bd21</strain>
    </source>
</reference>
<dbReference type="PANTHER" id="PTHR47116">
    <property type="entry name" value="PHLOEM FILAMENT PROTEIN"/>
    <property type="match status" value="1"/>
</dbReference>
<dbReference type="Gene3D" id="3.10.450.10">
    <property type="match status" value="1"/>
</dbReference>
<dbReference type="Proteomes" id="UP000008810">
    <property type="component" value="Chromosome 5"/>
</dbReference>
<dbReference type="STRING" id="15368.A0A0Q3E234"/>
<evidence type="ECO:0000313" key="7">
    <source>
        <dbReference type="EMBL" id="KQJ81775.1"/>
    </source>
</evidence>
<dbReference type="EMBL" id="CM000884">
    <property type="protein sequence ID" value="KQJ81775.1"/>
    <property type="molecule type" value="Genomic_DNA"/>
</dbReference>
<sequence>MRISTSFFLVAAVGMIYAIAATPAATGCDVPFGDQSRTAGIVGAWEPIKNVNDPHIQMLGGWAVSEYGNHANCRLKFHRVVRGRQQYVSGAEYELIIDASPELVGRKEGWYKAVVYEQGWSNVRHLVSFSRA</sequence>
<dbReference type="GO" id="GO:0006952">
    <property type="term" value="P:defense response"/>
    <property type="evidence" value="ECO:0007669"/>
    <property type="project" value="UniProtKB-KW"/>
</dbReference>
<dbReference type="InterPro" id="IPR027214">
    <property type="entry name" value="Cystatin"/>
</dbReference>
<evidence type="ECO:0000259" key="6">
    <source>
        <dbReference type="SMART" id="SM00043"/>
    </source>
</evidence>
<evidence type="ECO:0000256" key="5">
    <source>
        <dbReference type="SAM" id="SignalP"/>
    </source>
</evidence>
<organism evidence="7">
    <name type="scientific">Brachypodium distachyon</name>
    <name type="common">Purple false brome</name>
    <name type="synonym">Trachynia distachya</name>
    <dbReference type="NCBI Taxonomy" id="15368"/>
    <lineage>
        <taxon>Eukaryota</taxon>
        <taxon>Viridiplantae</taxon>
        <taxon>Streptophyta</taxon>
        <taxon>Embryophyta</taxon>
        <taxon>Tracheophyta</taxon>
        <taxon>Spermatophyta</taxon>
        <taxon>Magnoliopsida</taxon>
        <taxon>Liliopsida</taxon>
        <taxon>Poales</taxon>
        <taxon>Poaceae</taxon>
        <taxon>BOP clade</taxon>
        <taxon>Pooideae</taxon>
        <taxon>Stipodae</taxon>
        <taxon>Brachypodieae</taxon>
        <taxon>Brachypodium</taxon>
    </lineage>
</organism>
<reference evidence="7" key="2">
    <citation type="submission" date="2017-06" db="EMBL/GenBank/DDBJ databases">
        <title>WGS assembly of Brachypodium distachyon.</title>
        <authorList>
            <consortium name="The International Brachypodium Initiative"/>
            <person name="Lucas S."/>
            <person name="Harmon-Smith M."/>
            <person name="Lail K."/>
            <person name="Tice H."/>
            <person name="Grimwood J."/>
            <person name="Bruce D."/>
            <person name="Barry K."/>
            <person name="Shu S."/>
            <person name="Lindquist E."/>
            <person name="Wang M."/>
            <person name="Pitluck S."/>
            <person name="Vogel J.P."/>
            <person name="Garvin D.F."/>
            <person name="Mockler T.C."/>
            <person name="Schmutz J."/>
            <person name="Rokhsar D."/>
            <person name="Bevan M.W."/>
        </authorList>
    </citation>
    <scope>NUCLEOTIDE SEQUENCE</scope>
    <source>
        <strain evidence="7">Bd21</strain>
    </source>
</reference>
<feature type="domain" description="Cystatin" evidence="6">
    <location>
        <begin position="40"/>
        <end position="132"/>
    </location>
</feature>
<dbReference type="GO" id="GO:0004869">
    <property type="term" value="F:cysteine-type endopeptidase inhibitor activity"/>
    <property type="evidence" value="ECO:0007669"/>
    <property type="project" value="UniProtKB-KW"/>
</dbReference>
<keyword evidence="2" id="KW-0646">Protease inhibitor</keyword>
<feature type="signal peptide" evidence="5">
    <location>
        <begin position="1"/>
        <end position="20"/>
    </location>
</feature>
<evidence type="ECO:0000256" key="2">
    <source>
        <dbReference type="ARBA" id="ARBA00022690"/>
    </source>
</evidence>